<evidence type="ECO:0000256" key="2">
    <source>
        <dbReference type="SAM" id="Phobius"/>
    </source>
</evidence>
<evidence type="ECO:0000313" key="3">
    <source>
        <dbReference type="EMBL" id="KZS02944.1"/>
    </source>
</evidence>
<proteinExistence type="predicted"/>
<name>A0A0P5EC36_9CRUS</name>
<feature type="transmembrane region" description="Helical" evidence="2">
    <location>
        <begin position="205"/>
        <end position="228"/>
    </location>
</feature>
<feature type="compositionally biased region" description="Polar residues" evidence="1">
    <location>
        <begin position="192"/>
        <end position="202"/>
    </location>
</feature>
<dbReference type="Proteomes" id="UP000076858">
    <property type="component" value="Unassembled WGS sequence"/>
</dbReference>
<keyword evidence="2" id="KW-0472">Membrane</keyword>
<dbReference type="AlphaFoldDB" id="A0A0P5EC36"/>
<evidence type="ECO:0000256" key="1">
    <source>
        <dbReference type="SAM" id="MobiDB-lite"/>
    </source>
</evidence>
<reference evidence="3 4" key="1">
    <citation type="submission" date="2016-03" db="EMBL/GenBank/DDBJ databases">
        <title>EvidentialGene: Evidence-directed Construction of Genes on Genomes.</title>
        <authorList>
            <person name="Gilbert D.G."/>
            <person name="Choi J.-H."/>
            <person name="Mockaitis K."/>
            <person name="Colbourne J."/>
            <person name="Pfrender M."/>
        </authorList>
    </citation>
    <scope>NUCLEOTIDE SEQUENCE [LARGE SCALE GENOMIC DNA]</scope>
    <source>
        <strain evidence="3 4">Xinb3</strain>
        <tissue evidence="3">Complete organism</tissue>
    </source>
</reference>
<keyword evidence="2" id="KW-0812">Transmembrane</keyword>
<comment type="caution">
    <text evidence="3">The sequence shown here is derived from an EMBL/GenBank/DDBJ whole genome shotgun (WGS) entry which is preliminary data.</text>
</comment>
<keyword evidence="4" id="KW-1185">Reference proteome</keyword>
<dbReference type="OrthoDB" id="6369174at2759"/>
<dbReference type="EMBL" id="LRGB01003375">
    <property type="protein sequence ID" value="KZS02944.1"/>
    <property type="molecule type" value="Genomic_DNA"/>
</dbReference>
<sequence>MGDFHEKFLYHYTNEYAYRKILREKTLLKSSKDRDGTNHCYGDGVYLTSLQPETGRGKIKKNNLDGVAHMPKFADKTQECYFKFDKRNLPGVICVERKEGRDVWRFPNDINLSQISFYHGYTDKSDSETYQQNNSSTTYAEMSTSTTEGWTSDLYDYEGRSLARTNRFSESASGSRYQPERSFGRSRGNDVYGSSQQQQEPETSGLGFIAGTAAVLAIGAAALGLFAASRPANRNN</sequence>
<organism evidence="3 4">
    <name type="scientific">Daphnia magna</name>
    <dbReference type="NCBI Taxonomy" id="35525"/>
    <lineage>
        <taxon>Eukaryota</taxon>
        <taxon>Metazoa</taxon>
        <taxon>Ecdysozoa</taxon>
        <taxon>Arthropoda</taxon>
        <taxon>Crustacea</taxon>
        <taxon>Branchiopoda</taxon>
        <taxon>Diplostraca</taxon>
        <taxon>Cladocera</taxon>
        <taxon>Anomopoda</taxon>
        <taxon>Daphniidae</taxon>
        <taxon>Daphnia</taxon>
    </lineage>
</organism>
<gene>
    <name evidence="3" type="ORF">APZ42_034389</name>
</gene>
<feature type="compositionally biased region" description="Polar residues" evidence="1">
    <location>
        <begin position="128"/>
        <end position="143"/>
    </location>
</feature>
<keyword evidence="2" id="KW-1133">Transmembrane helix</keyword>
<dbReference type="Pfam" id="PF15633">
    <property type="entry name" value="Tox-ART-HYD1"/>
    <property type="match status" value="1"/>
</dbReference>
<protein>
    <submittedName>
        <fullName evidence="3">Uncharacterized protein</fullName>
    </submittedName>
</protein>
<feature type="region of interest" description="Disordered" evidence="1">
    <location>
        <begin position="124"/>
        <end position="143"/>
    </location>
</feature>
<accession>A0A0P5EC36</accession>
<feature type="region of interest" description="Disordered" evidence="1">
    <location>
        <begin position="168"/>
        <end position="203"/>
    </location>
</feature>
<dbReference type="InterPro" id="IPR028920">
    <property type="entry name" value="Tox-ART-HYD1_dom"/>
</dbReference>
<evidence type="ECO:0000313" key="4">
    <source>
        <dbReference type="Proteomes" id="UP000076858"/>
    </source>
</evidence>